<evidence type="ECO:0000256" key="3">
    <source>
        <dbReference type="ARBA" id="ARBA00022964"/>
    </source>
</evidence>
<dbReference type="GO" id="GO:0005783">
    <property type="term" value="C:endoplasmic reticulum"/>
    <property type="evidence" value="ECO:0007669"/>
    <property type="project" value="TreeGrafter"/>
</dbReference>
<dbReference type="SMART" id="SM00702">
    <property type="entry name" value="P4Hc"/>
    <property type="match status" value="1"/>
</dbReference>
<evidence type="ECO:0000256" key="1">
    <source>
        <dbReference type="ARBA" id="ARBA00001961"/>
    </source>
</evidence>
<keyword evidence="5" id="KW-0408">Iron</keyword>
<dbReference type="AlphaFoldDB" id="A0A067CK70"/>
<evidence type="ECO:0000256" key="4">
    <source>
        <dbReference type="ARBA" id="ARBA00023002"/>
    </source>
</evidence>
<keyword evidence="2" id="KW-0479">Metal-binding</keyword>
<dbReference type="InterPro" id="IPR006620">
    <property type="entry name" value="Pro_4_hyd_alph"/>
</dbReference>
<dbReference type="VEuPathDB" id="FungiDB:SPRG_07873"/>
<dbReference type="GO" id="GO:0004656">
    <property type="term" value="F:procollagen-proline 4-dioxygenase activity"/>
    <property type="evidence" value="ECO:0007669"/>
    <property type="project" value="TreeGrafter"/>
</dbReference>
<reference evidence="7 8" key="1">
    <citation type="journal article" date="2013" name="PLoS Genet.">
        <title>Distinctive expansion of potential virulence genes in the genome of the oomycete fish pathogen Saprolegnia parasitica.</title>
        <authorList>
            <person name="Jiang R.H."/>
            <person name="de Bruijn I."/>
            <person name="Haas B.J."/>
            <person name="Belmonte R."/>
            <person name="Lobach L."/>
            <person name="Christie J."/>
            <person name="van den Ackerveken G."/>
            <person name="Bottin A."/>
            <person name="Bulone V."/>
            <person name="Diaz-Moreno S.M."/>
            <person name="Dumas B."/>
            <person name="Fan L."/>
            <person name="Gaulin E."/>
            <person name="Govers F."/>
            <person name="Grenville-Briggs L.J."/>
            <person name="Horner N.R."/>
            <person name="Levin J.Z."/>
            <person name="Mammella M."/>
            <person name="Meijer H.J."/>
            <person name="Morris P."/>
            <person name="Nusbaum C."/>
            <person name="Oome S."/>
            <person name="Phillips A.J."/>
            <person name="van Rooyen D."/>
            <person name="Rzeszutek E."/>
            <person name="Saraiva M."/>
            <person name="Secombes C.J."/>
            <person name="Seidl M.F."/>
            <person name="Snel B."/>
            <person name="Stassen J.H."/>
            <person name="Sykes S."/>
            <person name="Tripathy S."/>
            <person name="van den Berg H."/>
            <person name="Vega-Arreguin J.C."/>
            <person name="Wawra S."/>
            <person name="Young S.K."/>
            <person name="Zeng Q."/>
            <person name="Dieguez-Uribeondo J."/>
            <person name="Russ C."/>
            <person name="Tyler B.M."/>
            <person name="van West P."/>
        </authorList>
    </citation>
    <scope>NUCLEOTIDE SEQUENCE [LARGE SCALE GENOMIC DNA]</scope>
    <source>
        <strain evidence="7 8">CBS 223.65</strain>
    </source>
</reference>
<evidence type="ECO:0000313" key="7">
    <source>
        <dbReference type="EMBL" id="KDO27167.1"/>
    </source>
</evidence>
<dbReference type="KEGG" id="spar:SPRG_07873"/>
<gene>
    <name evidence="7" type="ORF">SPRG_07873</name>
</gene>
<evidence type="ECO:0000256" key="2">
    <source>
        <dbReference type="ARBA" id="ARBA00022723"/>
    </source>
</evidence>
<dbReference type="PANTHER" id="PTHR10869">
    <property type="entry name" value="PROLYL 4-HYDROXYLASE ALPHA SUBUNIT"/>
    <property type="match status" value="1"/>
</dbReference>
<dbReference type="GeneID" id="24130123"/>
<dbReference type="InterPro" id="IPR045054">
    <property type="entry name" value="P4HA-like"/>
</dbReference>
<dbReference type="OrthoDB" id="420380at2759"/>
<dbReference type="Proteomes" id="UP000030745">
    <property type="component" value="Unassembled WGS sequence"/>
</dbReference>
<keyword evidence="3" id="KW-0223">Dioxygenase</keyword>
<evidence type="ECO:0000256" key="5">
    <source>
        <dbReference type="ARBA" id="ARBA00023004"/>
    </source>
</evidence>
<dbReference type="PANTHER" id="PTHR10869:SF226">
    <property type="entry name" value="PROLYL 4-HYDROXYLASE ALPHA SUBUNIT DOMAIN-CONTAINING PROTEIN"/>
    <property type="match status" value="1"/>
</dbReference>
<accession>A0A067CK70</accession>
<dbReference type="RefSeq" id="XP_012202254.1">
    <property type="nucleotide sequence ID" value="XM_012346864.1"/>
</dbReference>
<dbReference type="GO" id="GO:0005506">
    <property type="term" value="F:iron ion binding"/>
    <property type="evidence" value="ECO:0007669"/>
    <property type="project" value="InterPro"/>
</dbReference>
<name>A0A067CK70_SAPPC</name>
<keyword evidence="4" id="KW-0560">Oxidoreductase</keyword>
<dbReference type="Gene3D" id="2.60.120.620">
    <property type="entry name" value="q2cbj1_9rhob like domain"/>
    <property type="match status" value="2"/>
</dbReference>
<feature type="domain" description="Prolyl 4-hydroxylase alpha subunit" evidence="6">
    <location>
        <begin position="379"/>
        <end position="562"/>
    </location>
</feature>
<sequence>MALGADALRMRGHVFVLLNGANDGLFMAAHDLSDLELMARTAALALGADADWVALGLRLYSPMGHPLHSAADVDVGRIVHVLLEFQSWVWPGIAIGHVYTLYEDNMSMHLTTLSLAPRVFELSDFVSQDEADSIIAEGTPHLAASQVDLDGRDGISTHRTSRTGFLPPSRLSRRIQARAAAIARLPSQTYAEQLHLVQYTPGTFYKPHLDTFGGKAILADPAPVPAIDAYEAWVVWAAAALDALVADGVALPPAYCPNDGPLYPRTTEAFAHALLEVFFAHAVATNYFAARYDLAWQDWLRLNLDETIPGTLQELLTVRPNYLDALIEAWSNTINRIELIYTAARRETAVNGQSHYFRWIRWLKEAIAACADCPALVQPTGAWYPKFDKRFQQQLLELFLLDAPRTALEAATNATFSAWLLATYYEQGLEDDLLLDALASFGPTLLPIIIDRFEHRVQDVRLHYTMPAQLPRHAVYRPQRFATAFVYLNDVKAGGATAFPFANGSDGGDGCHGRGLTVPPRALHAAFFYSQTPEHDIDVLSRHGGCAPRRGSIKFGANAFLWNSDAEEGTSLWRQ</sequence>
<dbReference type="STRING" id="695850.A0A067CK70"/>
<protein>
    <recommendedName>
        <fullName evidence="6">Prolyl 4-hydroxylase alpha subunit domain-containing protein</fullName>
    </recommendedName>
</protein>
<dbReference type="GO" id="GO:0031418">
    <property type="term" value="F:L-ascorbic acid binding"/>
    <property type="evidence" value="ECO:0007669"/>
    <property type="project" value="InterPro"/>
</dbReference>
<dbReference type="OMA" id="GANAFLW"/>
<proteinExistence type="predicted"/>
<keyword evidence="8" id="KW-1185">Reference proteome</keyword>
<evidence type="ECO:0000313" key="8">
    <source>
        <dbReference type="Proteomes" id="UP000030745"/>
    </source>
</evidence>
<organism evidence="7 8">
    <name type="scientific">Saprolegnia parasitica (strain CBS 223.65)</name>
    <dbReference type="NCBI Taxonomy" id="695850"/>
    <lineage>
        <taxon>Eukaryota</taxon>
        <taxon>Sar</taxon>
        <taxon>Stramenopiles</taxon>
        <taxon>Oomycota</taxon>
        <taxon>Saprolegniomycetes</taxon>
        <taxon>Saprolegniales</taxon>
        <taxon>Saprolegniaceae</taxon>
        <taxon>Saprolegnia</taxon>
    </lineage>
</organism>
<comment type="cofactor">
    <cofactor evidence="1">
        <name>L-ascorbate</name>
        <dbReference type="ChEBI" id="CHEBI:38290"/>
    </cofactor>
</comment>
<dbReference type="EMBL" id="KK583219">
    <property type="protein sequence ID" value="KDO27167.1"/>
    <property type="molecule type" value="Genomic_DNA"/>
</dbReference>
<evidence type="ECO:0000259" key="6">
    <source>
        <dbReference type="SMART" id="SM00702"/>
    </source>
</evidence>